<dbReference type="Proteomes" id="UP000281726">
    <property type="component" value="Unassembled WGS sequence"/>
</dbReference>
<dbReference type="GO" id="GO:0005524">
    <property type="term" value="F:ATP binding"/>
    <property type="evidence" value="ECO:0007669"/>
    <property type="project" value="UniProtKB-KW"/>
</dbReference>
<comment type="caution">
    <text evidence="6">The sequence shown here is derived from an EMBL/GenBank/DDBJ whole genome shotgun (WGS) entry which is preliminary data.</text>
</comment>
<evidence type="ECO:0000256" key="3">
    <source>
        <dbReference type="ARBA" id="ARBA00022448"/>
    </source>
</evidence>
<name>A0A3A9YVS0_9ACTN</name>
<evidence type="ECO:0000256" key="4">
    <source>
        <dbReference type="ARBA" id="ARBA00022475"/>
    </source>
</evidence>
<gene>
    <name evidence="6" type="ORF">D7223_28720</name>
</gene>
<keyword evidence="4" id="KW-1003">Cell membrane</keyword>
<dbReference type="EMBL" id="RBAK01000016">
    <property type="protein sequence ID" value="RKN39674.1"/>
    <property type="molecule type" value="Genomic_DNA"/>
</dbReference>
<comment type="subcellular location">
    <subcellularLocation>
        <location evidence="1">Membrane</location>
    </subcellularLocation>
</comment>
<accession>A0A3A9YVS0</accession>
<evidence type="ECO:0000256" key="1">
    <source>
        <dbReference type="ARBA" id="ARBA00004370"/>
    </source>
</evidence>
<comment type="similarity">
    <text evidence="2">Belongs to the ABC transporter superfamily.</text>
</comment>
<reference evidence="6 7" key="1">
    <citation type="journal article" date="2004" name="Syst. Appl. Microbiol.">
        <title>Cryptoendolithic actinomycetes from antarctic sandstone rock samples: Micromonospora endolithica sp. nov. and two isolates related to Micromonospora coerulea Jensen 1932.</title>
        <authorList>
            <person name="Hirsch P."/>
            <person name="Mevs U."/>
            <person name="Kroppenstedt R.M."/>
            <person name="Schumann P."/>
            <person name="Stackebrandt E."/>
        </authorList>
    </citation>
    <scope>NUCLEOTIDE SEQUENCE [LARGE SCALE GENOMIC DNA]</scope>
    <source>
        <strain evidence="6 7">JCM 12677</strain>
    </source>
</reference>
<evidence type="ECO:0000313" key="6">
    <source>
        <dbReference type="EMBL" id="RKN39674.1"/>
    </source>
</evidence>
<dbReference type="PANTHER" id="PTHR43297:SF2">
    <property type="entry name" value="DIPEPTIDE TRANSPORT ATP-BINDING PROTEIN DPPD"/>
    <property type="match status" value="1"/>
</dbReference>
<dbReference type="InterPro" id="IPR027417">
    <property type="entry name" value="P-loop_NTPase"/>
</dbReference>
<feature type="non-terminal residue" evidence="6">
    <location>
        <position position="56"/>
    </location>
</feature>
<dbReference type="Gene3D" id="3.40.50.300">
    <property type="entry name" value="P-loop containing nucleotide triphosphate hydrolases"/>
    <property type="match status" value="1"/>
</dbReference>
<keyword evidence="3" id="KW-0813">Transport</keyword>
<keyword evidence="5" id="KW-0472">Membrane</keyword>
<organism evidence="6 7">
    <name type="scientific">Micromonospora endolithica</name>
    <dbReference type="NCBI Taxonomy" id="230091"/>
    <lineage>
        <taxon>Bacteria</taxon>
        <taxon>Bacillati</taxon>
        <taxon>Actinomycetota</taxon>
        <taxon>Actinomycetes</taxon>
        <taxon>Micromonosporales</taxon>
        <taxon>Micromonosporaceae</taxon>
        <taxon>Micromonospora</taxon>
    </lineage>
</organism>
<evidence type="ECO:0000256" key="5">
    <source>
        <dbReference type="ARBA" id="ARBA00023136"/>
    </source>
</evidence>
<dbReference type="PANTHER" id="PTHR43297">
    <property type="entry name" value="OLIGOPEPTIDE TRANSPORT ATP-BINDING PROTEIN APPD"/>
    <property type="match status" value="1"/>
</dbReference>
<sequence length="56" mass="5994">MTDIAVPAAREPGPYLRVEDLRVRFDTEDGTVRAVDGVSFSVDRGRTLGIVGESGS</sequence>
<dbReference type="GO" id="GO:0016020">
    <property type="term" value="C:membrane"/>
    <property type="evidence" value="ECO:0007669"/>
    <property type="project" value="UniProtKB-SubCell"/>
</dbReference>
<proteinExistence type="inferred from homology"/>
<dbReference type="AlphaFoldDB" id="A0A3A9YVS0"/>
<keyword evidence="6" id="KW-0067">ATP-binding</keyword>
<evidence type="ECO:0000313" key="7">
    <source>
        <dbReference type="Proteomes" id="UP000281726"/>
    </source>
</evidence>
<keyword evidence="7" id="KW-1185">Reference proteome</keyword>
<protein>
    <submittedName>
        <fullName evidence="6">ABC transporter ATP-binding protein</fullName>
    </submittedName>
</protein>
<dbReference type="SUPFAM" id="SSF52540">
    <property type="entry name" value="P-loop containing nucleoside triphosphate hydrolases"/>
    <property type="match status" value="1"/>
</dbReference>
<evidence type="ECO:0000256" key="2">
    <source>
        <dbReference type="ARBA" id="ARBA00005417"/>
    </source>
</evidence>
<dbReference type="InterPro" id="IPR050388">
    <property type="entry name" value="ABC_Ni/Peptide_Import"/>
</dbReference>
<keyword evidence="6" id="KW-0547">Nucleotide-binding</keyword>